<dbReference type="Gene3D" id="3.40.30.10">
    <property type="entry name" value="Glutaredoxin"/>
    <property type="match status" value="1"/>
</dbReference>
<evidence type="ECO:0000313" key="3">
    <source>
        <dbReference type="Proteomes" id="UP000229498"/>
    </source>
</evidence>
<name>A0A2M9FWY6_9PROT</name>
<dbReference type="EMBL" id="PHIG01000052">
    <property type="protein sequence ID" value="PJK27975.1"/>
    <property type="molecule type" value="Genomic_DNA"/>
</dbReference>
<evidence type="ECO:0000259" key="1">
    <source>
        <dbReference type="SMART" id="SM01248"/>
    </source>
</evidence>
<comment type="caution">
    <text evidence="2">The sequence shown here is derived from an EMBL/GenBank/DDBJ whole genome shotgun (WGS) entry which is preliminary data.</text>
</comment>
<reference evidence="2 3" key="1">
    <citation type="submission" date="2017-11" db="EMBL/GenBank/DDBJ databases">
        <title>Draft genome sequence of Rhizobiales bacterium SY3-13.</title>
        <authorList>
            <person name="Sun C."/>
        </authorList>
    </citation>
    <scope>NUCLEOTIDE SEQUENCE [LARGE SCALE GENOMIC DNA]</scope>
    <source>
        <strain evidence="2 3">SY3-13</strain>
    </source>
</reference>
<protein>
    <recommendedName>
        <fullName evidence="1">KaiB domain-containing protein</fullName>
    </recommendedName>
</protein>
<gene>
    <name evidence="2" type="ORF">CVT23_19805</name>
</gene>
<dbReference type="Proteomes" id="UP000229498">
    <property type="component" value="Unassembled WGS sequence"/>
</dbReference>
<dbReference type="SUPFAM" id="SSF52833">
    <property type="entry name" value="Thioredoxin-like"/>
    <property type="match status" value="1"/>
</dbReference>
<dbReference type="GO" id="GO:0048511">
    <property type="term" value="P:rhythmic process"/>
    <property type="evidence" value="ECO:0007669"/>
    <property type="project" value="InterPro"/>
</dbReference>
<dbReference type="AlphaFoldDB" id="A0A2M9FWY6"/>
<dbReference type="InterPro" id="IPR036249">
    <property type="entry name" value="Thioredoxin-like_sf"/>
</dbReference>
<sequence>MSIEASTQRPDIGGDGQAERPRQLLLYGIEGSSTTLRARRNLEAALEATGVDLDLLQFVDVLENPQSAYTDGVMATPMLVIGTGGSSLRVVGTLDDIEHIRRLLDRWRTR</sequence>
<proteinExistence type="predicted"/>
<dbReference type="RefSeq" id="WP_109794842.1">
    <property type="nucleotide sequence ID" value="NZ_PHIG01000052.1"/>
</dbReference>
<dbReference type="InterPro" id="IPR011649">
    <property type="entry name" value="KaiB_domain"/>
</dbReference>
<evidence type="ECO:0000313" key="2">
    <source>
        <dbReference type="EMBL" id="PJK27975.1"/>
    </source>
</evidence>
<dbReference type="SMART" id="SM01248">
    <property type="entry name" value="KaiB"/>
    <property type="match status" value="1"/>
</dbReference>
<organism evidence="2 3">
    <name type="scientific">Minwuia thermotolerans</name>
    <dbReference type="NCBI Taxonomy" id="2056226"/>
    <lineage>
        <taxon>Bacteria</taxon>
        <taxon>Pseudomonadati</taxon>
        <taxon>Pseudomonadota</taxon>
        <taxon>Alphaproteobacteria</taxon>
        <taxon>Minwuiales</taxon>
        <taxon>Minwuiaceae</taxon>
        <taxon>Minwuia</taxon>
    </lineage>
</organism>
<accession>A0A2M9FWY6</accession>
<keyword evidence="3" id="KW-1185">Reference proteome</keyword>
<feature type="domain" description="KaiB" evidence="1">
    <location>
        <begin position="25"/>
        <end position="106"/>
    </location>
</feature>